<keyword evidence="2" id="KW-1185">Reference proteome</keyword>
<dbReference type="EMBL" id="JASSZA010000007">
    <property type="protein sequence ID" value="KAK2105568.1"/>
    <property type="molecule type" value="Genomic_DNA"/>
</dbReference>
<evidence type="ECO:0000313" key="2">
    <source>
        <dbReference type="Proteomes" id="UP001266305"/>
    </source>
</evidence>
<comment type="caution">
    <text evidence="1">The sequence shown here is derived from an EMBL/GenBank/DDBJ whole genome shotgun (WGS) entry which is preliminary data.</text>
</comment>
<evidence type="ECO:0000313" key="1">
    <source>
        <dbReference type="EMBL" id="KAK2105568.1"/>
    </source>
</evidence>
<name>A0ABQ9V880_SAGOE</name>
<organism evidence="1 2">
    <name type="scientific">Saguinus oedipus</name>
    <name type="common">Cotton-top tamarin</name>
    <name type="synonym">Oedipomidas oedipus</name>
    <dbReference type="NCBI Taxonomy" id="9490"/>
    <lineage>
        <taxon>Eukaryota</taxon>
        <taxon>Metazoa</taxon>
        <taxon>Chordata</taxon>
        <taxon>Craniata</taxon>
        <taxon>Vertebrata</taxon>
        <taxon>Euteleostomi</taxon>
        <taxon>Mammalia</taxon>
        <taxon>Eutheria</taxon>
        <taxon>Euarchontoglires</taxon>
        <taxon>Primates</taxon>
        <taxon>Haplorrhini</taxon>
        <taxon>Platyrrhini</taxon>
        <taxon>Cebidae</taxon>
        <taxon>Callitrichinae</taxon>
        <taxon>Saguinus</taxon>
    </lineage>
</organism>
<accession>A0ABQ9V880</accession>
<sequence length="55" mass="6172">MGRARAGRGRRLPRATLDPRLCAVLPAPGYGFLPPAQAEMFVRQQELLRKQNLAR</sequence>
<protein>
    <submittedName>
        <fullName evidence="1">Sterile alpha motif domain-containing protein 11</fullName>
    </submittedName>
</protein>
<gene>
    <name evidence="1" type="primary">SAMD11_1</name>
    <name evidence="1" type="ORF">P7K49_015082</name>
</gene>
<proteinExistence type="predicted"/>
<reference evidence="1 2" key="1">
    <citation type="submission" date="2023-05" db="EMBL/GenBank/DDBJ databases">
        <title>B98-5 Cell Line De Novo Hybrid Assembly: An Optical Mapping Approach.</title>
        <authorList>
            <person name="Kananen K."/>
            <person name="Auerbach J.A."/>
            <person name="Kautto E."/>
            <person name="Blachly J.S."/>
        </authorList>
    </citation>
    <scope>NUCLEOTIDE SEQUENCE [LARGE SCALE GENOMIC DNA]</scope>
    <source>
        <strain evidence="1">B95-8</strain>
        <tissue evidence="1">Cell line</tissue>
    </source>
</reference>
<dbReference type="Proteomes" id="UP001266305">
    <property type="component" value="Unassembled WGS sequence"/>
</dbReference>